<dbReference type="Proteomes" id="UP001202961">
    <property type="component" value="Unassembled WGS sequence"/>
</dbReference>
<evidence type="ECO:0000313" key="2">
    <source>
        <dbReference type="EMBL" id="MCM2369428.1"/>
    </source>
</evidence>
<evidence type="ECO:0000256" key="1">
    <source>
        <dbReference type="SAM" id="Phobius"/>
    </source>
</evidence>
<keyword evidence="1" id="KW-1133">Transmembrane helix</keyword>
<evidence type="ECO:0008006" key="4">
    <source>
        <dbReference type="Google" id="ProtNLM"/>
    </source>
</evidence>
<keyword evidence="1" id="KW-0472">Membrane</keyword>
<evidence type="ECO:0000313" key="3">
    <source>
        <dbReference type="Proteomes" id="UP001202961"/>
    </source>
</evidence>
<organism evidence="2 3">
    <name type="scientific">Aporhodopirellula aestuarii</name>
    <dbReference type="NCBI Taxonomy" id="2950107"/>
    <lineage>
        <taxon>Bacteria</taxon>
        <taxon>Pseudomonadati</taxon>
        <taxon>Planctomycetota</taxon>
        <taxon>Planctomycetia</taxon>
        <taxon>Pirellulales</taxon>
        <taxon>Pirellulaceae</taxon>
        <taxon>Aporhodopirellula</taxon>
    </lineage>
</organism>
<keyword evidence="3" id="KW-1185">Reference proteome</keyword>
<accession>A0ABT0TYW4</accession>
<feature type="transmembrane region" description="Helical" evidence="1">
    <location>
        <begin position="70"/>
        <end position="94"/>
    </location>
</feature>
<protein>
    <recommendedName>
        <fullName evidence="4">Transmembrane protein</fullName>
    </recommendedName>
</protein>
<gene>
    <name evidence="2" type="ORF">NB063_02210</name>
</gene>
<keyword evidence="1" id="KW-0812">Transmembrane</keyword>
<comment type="caution">
    <text evidence="2">The sequence shown here is derived from an EMBL/GenBank/DDBJ whole genome shotgun (WGS) entry which is preliminary data.</text>
</comment>
<dbReference type="RefSeq" id="WP_250927094.1">
    <property type="nucleotide sequence ID" value="NZ_JAMQBK010000008.1"/>
</dbReference>
<proteinExistence type="predicted"/>
<feature type="transmembrane region" description="Helical" evidence="1">
    <location>
        <begin position="39"/>
        <end position="58"/>
    </location>
</feature>
<dbReference type="EMBL" id="JAMQBK010000008">
    <property type="protein sequence ID" value="MCM2369428.1"/>
    <property type="molecule type" value="Genomic_DNA"/>
</dbReference>
<reference evidence="2 3" key="1">
    <citation type="journal article" date="2022" name="Syst. Appl. Microbiol.">
        <title>Rhodopirellula aestuarii sp. nov., a novel member of the genus Rhodopirellula isolated from brackish sediments collected in the Tagus River estuary, Portugal.</title>
        <authorList>
            <person name="Vitorino I.R."/>
            <person name="Klimek D."/>
            <person name="Calusinska M."/>
            <person name="Lobo-da-Cunha A."/>
            <person name="Vasconcelos V."/>
            <person name="Lage O.M."/>
        </authorList>
    </citation>
    <scope>NUCLEOTIDE SEQUENCE [LARGE SCALE GENOMIC DNA]</scope>
    <source>
        <strain evidence="2 3">ICT_H3.1</strain>
    </source>
</reference>
<sequence>MSDSPRRGFVIAPGKVVPRYLRDRQDQLAEAGTIEKSKWAVLTVLFVVTGAFGMPLLWRSDRFSRLEKCFWGVIVLAYTAALLYGMVMVIRWSVGDAVK</sequence>
<name>A0ABT0TYW4_9BACT</name>